<dbReference type="AlphaFoldDB" id="A0A8H4ZSA2"/>
<protein>
    <recommendedName>
        <fullName evidence="6">N-acetyltransferase domain-containing protein</fullName>
    </recommendedName>
</protein>
<evidence type="ECO:0000256" key="1">
    <source>
        <dbReference type="ARBA" id="ARBA00004123"/>
    </source>
</evidence>
<dbReference type="GO" id="GO:0045944">
    <property type="term" value="P:positive regulation of transcription by RNA polymerase II"/>
    <property type="evidence" value="ECO:0007669"/>
    <property type="project" value="TreeGrafter"/>
</dbReference>
<dbReference type="SUPFAM" id="SSF55729">
    <property type="entry name" value="Acyl-CoA N-acyltransferases (Nat)"/>
    <property type="match status" value="1"/>
</dbReference>
<evidence type="ECO:0008006" key="6">
    <source>
        <dbReference type="Google" id="ProtNLM"/>
    </source>
</evidence>
<dbReference type="GO" id="GO:0005634">
    <property type="term" value="C:nucleus"/>
    <property type="evidence" value="ECO:0007669"/>
    <property type="project" value="UniProtKB-SubCell"/>
</dbReference>
<comment type="caution">
    <text evidence="4">The sequence shown here is derived from an EMBL/GenBank/DDBJ whole genome shotgun (WGS) entry which is preliminary data.</text>
</comment>
<keyword evidence="5" id="KW-1185">Reference proteome</keyword>
<dbReference type="InterPro" id="IPR021858">
    <property type="entry name" value="Fun_TF"/>
</dbReference>
<dbReference type="InterPro" id="IPR016181">
    <property type="entry name" value="Acyl_CoA_acyltransferase"/>
</dbReference>
<dbReference type="Proteomes" id="UP000573603">
    <property type="component" value="Unassembled WGS sequence"/>
</dbReference>
<dbReference type="PANTHER" id="PTHR37534:SF44">
    <property type="entry name" value="ZN(II)2CYS6 TRANSCRIPTION FACTOR (EUROFUNG)"/>
    <property type="match status" value="1"/>
</dbReference>
<dbReference type="PANTHER" id="PTHR37534">
    <property type="entry name" value="TRANSCRIPTIONAL ACTIVATOR PROTEIN UGA3"/>
    <property type="match status" value="1"/>
</dbReference>
<evidence type="ECO:0000313" key="4">
    <source>
        <dbReference type="EMBL" id="KAF5251724.1"/>
    </source>
</evidence>
<name>A0A8H4ZSA2_9HYPO</name>
<dbReference type="Gene3D" id="3.40.630.30">
    <property type="match status" value="1"/>
</dbReference>
<feature type="region of interest" description="Disordered" evidence="3">
    <location>
        <begin position="198"/>
        <end position="219"/>
    </location>
</feature>
<keyword evidence="2" id="KW-0539">Nucleus</keyword>
<accession>A0A8H4ZSA2</accession>
<dbReference type="GO" id="GO:0000976">
    <property type="term" value="F:transcription cis-regulatory region binding"/>
    <property type="evidence" value="ECO:0007669"/>
    <property type="project" value="TreeGrafter"/>
</dbReference>
<proteinExistence type="predicted"/>
<sequence>MSELTKSACKVQMKPLGLDHGSIKTAAEIISLSFASDPLIRWLSHDRSGPGWETLTPTLQQWQEARLREYARIGIMMESHNDFEERIKKKYPPNSLYYLEIAAVRPDTQGMGVGRTIMQWVVQELGDYPCYIECTDKSNVAFYVNRVATPPVTRLAHIYDLTVETRLLDLCVQAGMTCEGYKTRLTWGSSDTASSAGGGIVLKPVRPPRQKSKSLRDSRIRPVAESVDDEVVNLPDFSSIPSPDDLDLLCLQFEAFSQGLPDEEVSQKLMDSFTTIGWQTITGRAGHDTMFKSDILPLCEDSICLKHACLAYQASLDIDTSHLTPLYMQSALSNYLNDLENPSMLCQDVTLATGVLLCSVSINSLYIWSPLLKGLHGVLQARDLLNDPQRPPVANHLLEAVGLLDIPFFTLNRITPSLEIWKSYVQPHKHSGIEQISGIPYSLMNLLANMDSTTIEQDLLQWPGELGDEFAQIHLWEAFRLAGILHSRCLADHDQDQTTPSRVNISTEILRMKVFASIQAIIGIGTFNFRLSLARAILYPLFIAGILAENAQEQQLARVAFQYIMQKGQEGIEQIIMDIVAKVWKNGKGGNEASKLMIATEATAELNAEIHLY</sequence>
<comment type="subcellular location">
    <subcellularLocation>
        <location evidence="1">Nucleus</location>
    </subcellularLocation>
</comment>
<dbReference type="EMBL" id="JABEVY010000066">
    <property type="protein sequence ID" value="KAF5251724.1"/>
    <property type="molecule type" value="Genomic_DNA"/>
</dbReference>
<reference evidence="4 5" key="1">
    <citation type="journal article" date="2020" name="BMC Genomics">
        <title>Correction to: Identification and distribution of gene clusters required for synthesis of sphingolipid metabolism inhibitors in diverse species of the filamentous fungus Fusarium.</title>
        <authorList>
            <person name="Kim H.S."/>
            <person name="Lohmar J.M."/>
            <person name="Busman M."/>
            <person name="Brown D.W."/>
            <person name="Naumann T.A."/>
            <person name="Divon H.H."/>
            <person name="Lysoe E."/>
            <person name="Uhlig S."/>
            <person name="Proctor R.H."/>
        </authorList>
    </citation>
    <scope>NUCLEOTIDE SEQUENCE [LARGE SCALE GENOMIC DNA]</scope>
    <source>
        <strain evidence="4 5">NRRL 25214</strain>
    </source>
</reference>
<evidence type="ECO:0000256" key="3">
    <source>
        <dbReference type="SAM" id="MobiDB-lite"/>
    </source>
</evidence>
<evidence type="ECO:0000313" key="5">
    <source>
        <dbReference type="Proteomes" id="UP000573603"/>
    </source>
</evidence>
<dbReference type="Pfam" id="PF11951">
    <property type="entry name" value="Fungal_trans_2"/>
    <property type="match status" value="1"/>
</dbReference>
<dbReference type="GO" id="GO:0003700">
    <property type="term" value="F:DNA-binding transcription factor activity"/>
    <property type="evidence" value="ECO:0007669"/>
    <property type="project" value="TreeGrafter"/>
</dbReference>
<gene>
    <name evidence="4" type="ORF">FANTH_3334</name>
</gene>
<evidence type="ECO:0000256" key="2">
    <source>
        <dbReference type="ARBA" id="ARBA00023242"/>
    </source>
</evidence>
<organism evidence="4 5">
    <name type="scientific">Fusarium anthophilum</name>
    <dbReference type="NCBI Taxonomy" id="48485"/>
    <lineage>
        <taxon>Eukaryota</taxon>
        <taxon>Fungi</taxon>
        <taxon>Dikarya</taxon>
        <taxon>Ascomycota</taxon>
        <taxon>Pezizomycotina</taxon>
        <taxon>Sordariomycetes</taxon>
        <taxon>Hypocreomycetidae</taxon>
        <taxon>Hypocreales</taxon>
        <taxon>Nectriaceae</taxon>
        <taxon>Fusarium</taxon>
        <taxon>Fusarium fujikuroi species complex</taxon>
    </lineage>
</organism>